<dbReference type="PANTHER" id="PTHR30329">
    <property type="entry name" value="STATOR ELEMENT OF FLAGELLAR MOTOR COMPLEX"/>
    <property type="match status" value="1"/>
</dbReference>
<evidence type="ECO:0000313" key="5">
    <source>
        <dbReference type="Proteomes" id="UP000626370"/>
    </source>
</evidence>
<dbReference type="InterPro" id="IPR050330">
    <property type="entry name" value="Bact_OuterMem_StrucFunc"/>
</dbReference>
<dbReference type="Gene3D" id="3.30.1330.60">
    <property type="entry name" value="OmpA-like domain"/>
    <property type="match status" value="1"/>
</dbReference>
<accession>A0ABQ3IMS9</accession>
<reference evidence="5" key="1">
    <citation type="journal article" date="2019" name="Int. J. Syst. Evol. Microbiol.">
        <title>The Global Catalogue of Microorganisms (GCM) 10K type strain sequencing project: providing services to taxonomists for standard genome sequencing and annotation.</title>
        <authorList>
            <consortium name="The Broad Institute Genomics Platform"/>
            <consortium name="The Broad Institute Genome Sequencing Center for Infectious Disease"/>
            <person name="Wu L."/>
            <person name="Ma J."/>
        </authorList>
    </citation>
    <scope>NUCLEOTIDE SEQUENCE [LARGE SCALE GENOMIC DNA]</scope>
    <source>
        <strain evidence="5">CGMCC 1.15922</strain>
    </source>
</reference>
<protein>
    <recommendedName>
        <fullName evidence="3">OmpA-like domain-containing protein</fullName>
    </recommendedName>
</protein>
<dbReference type="Pfam" id="PF00691">
    <property type="entry name" value="OmpA"/>
    <property type="match status" value="1"/>
</dbReference>
<evidence type="ECO:0000256" key="2">
    <source>
        <dbReference type="SAM" id="SignalP"/>
    </source>
</evidence>
<sequence length="1372" mass="153192">MNKLKVRPSLLASSIALAIFTTYPVFADQFCDESTVCTSRDLAGRVSENNNLVLVETQENAERNLATASWIFLGLPDVSSKHQDNTLVETNTLEVENLPKINFSSGKHTLAKELIVMMDKAIDVLKDKKNVRLSFVGHADNQALSARALKIYKDNVDLSKSRARAVSEYFKKKLQLSDIAITIDGKGSAEPLASNLTAEGMAKNRRVELQAWFDDVVVPEPLMAMARNNICDFSGVKELPFVITIDGQLLNDADQSSDADNQRCTDVALDNADIKLQYDNLSIKPALNITPVLSEVNEDSNVNESNKSWQIQWQGYSNYLDFIDKAEIRLFSTKQSSQADPHTVIPLNTQLQAQWALPDTPAAEYYYLLRVYDSAGNFDETQLTTITTGAPIRPELPLSQATLSGYGESRLVLQNIPLNGGTLTVNGQKVPTDHQVYFLGQQIPVNEQGEFVNQQIIPSGQFNAEVAVLDEQGNGQLFQRHLELKSDDWFYVGLADITVGKNSTIGAAELVTQNEAFDDDLFIDGRLAFYAKGKWQDKYTITTSIDSTEEPIEDLLSNFDKKDPASLLRRLEQENHYAVYGDDSTLVDDAPTQGRFYAKINDHKSHLMWGNFISDINDTEFARIERGLYGANIDWNSEKLTNFGERTTQVDLFAAEAGTNAAYEEFRGTGGSLYYLSNQDISQGSERLSIEIRDKDSGLILSSQPLVAGVDYDVNAIQGRVLLTRPLSSISQDNQTIRTGGLSGHAAYLVVNYEYTPGFDELDELAFGGRVSHWINDSWKIGFSGSKQDMGLEEHKLQGVDLTYRYSAQSYIKLEGAQTQGQGVAGTSSNNGGYYFDQLTTAVTTDDKAKALRVESAFVFKDLGINNNGRGNVYWQYRDADFSGVGQFSQYETEQVGAQISLPMGKDTEALLKVDSREEKGGIDKLSAEFNLNHALNEYWAVSAGLRAEDSEAATVAQQQNVGKRTDLAVQVDYQHNEKWGLLAFVQGTLNHDDSKLANNRTGIGGNYQITKNIKLNGEVSDGNQGFGALIGSEYQYDDASNIYLNYALDPDRTDNGLGGRNGQLVSGVRHRYSDTINVYGEERYQHGDSRVGLTHAYGIEYLPSERWLLSLSLENGTQEEPGLPSLERNTVAINVNYATTDFKYGGALEFRNDKQEQDERDSYLVRNNLSYKVNPDWRAQLRIDIAISDSNIKDSLNSDYSEALLGFAYRPVDNDKFNALLTYNYLYDLAPAEQFTASYQQNDYQQRSHVVAVDINYDLSARWTIGAKLAHRKGEIRAGREAGEWFDSTSSLYVVKLDWHLIRHWDFLVEGRMLDVSEADDKRSGMLIALHRHIGENFKIGVGYNFTDFSDDLTDLNYDSKGWFINLVGKF</sequence>
<keyword evidence="5" id="KW-1185">Reference proteome</keyword>
<feature type="domain" description="OmpA-like" evidence="3">
    <location>
        <begin position="91"/>
        <end position="215"/>
    </location>
</feature>
<evidence type="ECO:0000256" key="1">
    <source>
        <dbReference type="PROSITE-ProRule" id="PRU00473"/>
    </source>
</evidence>
<feature type="signal peptide" evidence="2">
    <location>
        <begin position="1"/>
        <end position="27"/>
    </location>
</feature>
<organism evidence="4 5">
    <name type="scientific">Thalassotalea profundi</name>
    <dbReference type="NCBI Taxonomy" id="2036687"/>
    <lineage>
        <taxon>Bacteria</taxon>
        <taxon>Pseudomonadati</taxon>
        <taxon>Pseudomonadota</taxon>
        <taxon>Gammaproteobacteria</taxon>
        <taxon>Alteromonadales</taxon>
        <taxon>Colwelliaceae</taxon>
        <taxon>Thalassotalea</taxon>
    </lineage>
</organism>
<dbReference type="SUPFAM" id="SSF103088">
    <property type="entry name" value="OmpA-like"/>
    <property type="match status" value="1"/>
</dbReference>
<dbReference type="InterPro" id="IPR036737">
    <property type="entry name" value="OmpA-like_sf"/>
</dbReference>
<dbReference type="PANTHER" id="PTHR30329:SF21">
    <property type="entry name" value="LIPOPROTEIN YIAD-RELATED"/>
    <property type="match status" value="1"/>
</dbReference>
<evidence type="ECO:0000313" key="4">
    <source>
        <dbReference type="EMBL" id="GHE88919.1"/>
    </source>
</evidence>
<dbReference type="EMBL" id="BNAH01000006">
    <property type="protein sequence ID" value="GHE88919.1"/>
    <property type="molecule type" value="Genomic_DNA"/>
</dbReference>
<dbReference type="CDD" id="cd07185">
    <property type="entry name" value="OmpA_C-like"/>
    <property type="match status" value="1"/>
</dbReference>
<name>A0ABQ3IMS9_9GAMM</name>
<dbReference type="Proteomes" id="UP000626370">
    <property type="component" value="Unassembled WGS sequence"/>
</dbReference>
<dbReference type="RefSeq" id="WP_189377930.1">
    <property type="nucleotide sequence ID" value="NZ_BNAH01000006.1"/>
</dbReference>
<evidence type="ECO:0000259" key="3">
    <source>
        <dbReference type="PROSITE" id="PS51123"/>
    </source>
</evidence>
<feature type="chain" id="PRO_5046536724" description="OmpA-like domain-containing protein" evidence="2">
    <location>
        <begin position="28"/>
        <end position="1372"/>
    </location>
</feature>
<comment type="caution">
    <text evidence="4">The sequence shown here is derived from an EMBL/GenBank/DDBJ whole genome shotgun (WGS) entry which is preliminary data.</text>
</comment>
<dbReference type="PROSITE" id="PS51123">
    <property type="entry name" value="OMPA_2"/>
    <property type="match status" value="1"/>
</dbReference>
<dbReference type="SUPFAM" id="SSF56935">
    <property type="entry name" value="Porins"/>
    <property type="match status" value="1"/>
</dbReference>
<proteinExistence type="predicted"/>
<keyword evidence="2" id="KW-0732">Signal</keyword>
<dbReference type="InterPro" id="IPR006665">
    <property type="entry name" value="OmpA-like"/>
</dbReference>
<gene>
    <name evidence="4" type="ORF">GCM10011501_17940</name>
</gene>
<keyword evidence="1" id="KW-0472">Membrane</keyword>